<reference evidence="1" key="1">
    <citation type="submission" date="2019-05" db="EMBL/GenBank/DDBJ databases">
        <title>Revised genome assembly of Burkholderiaceae (previously Ralstonia) sp. PBA.</title>
        <authorList>
            <person name="Gan H.M."/>
        </authorList>
    </citation>
    <scope>NUCLEOTIDE SEQUENCE</scope>
    <source>
        <strain evidence="1">PBA</strain>
    </source>
</reference>
<organism evidence="1 2">
    <name type="scientific">Imbroritus primus</name>
    <dbReference type="NCBI Taxonomy" id="3058603"/>
    <lineage>
        <taxon>Bacteria</taxon>
        <taxon>Pseudomonadati</taxon>
        <taxon>Pseudomonadota</taxon>
        <taxon>Betaproteobacteria</taxon>
        <taxon>Burkholderiales</taxon>
        <taxon>Burkholderiaceae</taxon>
        <taxon>Imbroritus</taxon>
    </lineage>
</organism>
<sequence length="242" mass="28087">MSLRSAGDFFKHLIDAVRSDLHRIANSSNGEISFEELQTETWIAATELSNNQTQTPEPTDEGFRNQILRRLWKKFGRFADRHLKLAYRLDDQHETEDGVMENRIAASLQAPTSLEPEEILMAREALLETNEETRLQGQFAEAVAYVRVADHFRRDWALMALHLAIADCTLQERMRRARRSVEIQPSLFDGIESIPQSFMPPKRLRARPLPPPRAVWRAMMITFVRNQVRLFPGAWIPLRLLR</sequence>
<dbReference type="Proteomes" id="UP000004277">
    <property type="component" value="Unassembled WGS sequence"/>
</dbReference>
<evidence type="ECO:0000313" key="2">
    <source>
        <dbReference type="Proteomes" id="UP000004277"/>
    </source>
</evidence>
<evidence type="ECO:0000313" key="1">
    <source>
        <dbReference type="EMBL" id="TMS56896.1"/>
    </source>
</evidence>
<proteinExistence type="predicted"/>
<protein>
    <submittedName>
        <fullName evidence="1">Uncharacterized protein</fullName>
    </submittedName>
</protein>
<accession>A0ACD3SL36</accession>
<dbReference type="EMBL" id="AKCV02000026">
    <property type="protein sequence ID" value="TMS56896.1"/>
    <property type="molecule type" value="Genomic_DNA"/>
</dbReference>
<comment type="caution">
    <text evidence="1">The sequence shown here is derived from an EMBL/GenBank/DDBJ whole genome shotgun (WGS) entry which is preliminary data.</text>
</comment>
<name>A0ACD3SL36_9BURK</name>
<gene>
    <name evidence="1" type="ORF">MW7_015925</name>
</gene>
<keyword evidence="2" id="KW-1185">Reference proteome</keyword>